<evidence type="ECO:0000256" key="5">
    <source>
        <dbReference type="ARBA" id="ARBA00020397"/>
    </source>
</evidence>
<dbReference type="InterPro" id="IPR041715">
    <property type="entry name" value="HisRS-like_core"/>
</dbReference>
<comment type="subcellular location">
    <subcellularLocation>
        <location evidence="1 10">Cytoplasm</location>
    </subcellularLocation>
</comment>
<accession>A0A0F5I6Y7</accession>
<comment type="pathway">
    <text evidence="2 10">Amino-acid biosynthesis; L-histidine biosynthesis; L-histidine from 5-phospho-alpha-D-ribose 1-diphosphate: step 1/9.</text>
</comment>
<evidence type="ECO:0000256" key="9">
    <source>
        <dbReference type="ARBA" id="ARBA00025246"/>
    </source>
</evidence>
<keyword evidence="14" id="KW-1185">Reference proteome</keyword>
<dbReference type="PANTHER" id="PTHR43707:SF1">
    <property type="entry name" value="HISTIDINE--TRNA LIGASE, MITOCHONDRIAL-RELATED"/>
    <property type="match status" value="1"/>
</dbReference>
<reference evidence="13" key="1">
    <citation type="submission" date="2015-02" db="EMBL/GenBank/DDBJ databases">
        <title>Genome Assembly of Bacillaceae bacterium MTCC 8252.</title>
        <authorList>
            <person name="Verma A."/>
            <person name="Khatri I."/>
            <person name="Mual P."/>
            <person name="Subramanian S."/>
            <person name="Krishnamurthi S."/>
        </authorList>
    </citation>
    <scope>NUCLEOTIDE SEQUENCE [LARGE SCALE GENOMIC DNA]</scope>
    <source>
        <strain evidence="13">MTCC 8252</strain>
    </source>
</reference>
<dbReference type="Pfam" id="PF21996">
    <property type="entry name" value="HisZ-like"/>
    <property type="match status" value="1"/>
</dbReference>
<keyword evidence="8 10" id="KW-0368">Histidine biosynthesis</keyword>
<dbReference type="InterPro" id="IPR006195">
    <property type="entry name" value="aa-tRNA-synth_II"/>
</dbReference>
<feature type="binding site" evidence="11">
    <location>
        <begin position="274"/>
        <end position="275"/>
    </location>
    <ligand>
        <name>L-histidine</name>
        <dbReference type="ChEBI" id="CHEBI:57595"/>
    </ligand>
</feature>
<dbReference type="InterPro" id="IPR053846">
    <property type="entry name" value="HisZ-C"/>
</dbReference>
<dbReference type="Gene3D" id="3.30.930.10">
    <property type="entry name" value="Bira Bifunctional Protein, Domain 2"/>
    <property type="match status" value="1"/>
</dbReference>
<dbReference type="Pfam" id="PF13393">
    <property type="entry name" value="tRNA-synt_His"/>
    <property type="match status" value="1"/>
</dbReference>
<organism evidence="13 14">
    <name type="scientific">Bacillus thermotolerans</name>
    <name type="common">Quasibacillus thermotolerans</name>
    <dbReference type="NCBI Taxonomy" id="1221996"/>
    <lineage>
        <taxon>Bacteria</taxon>
        <taxon>Bacillati</taxon>
        <taxon>Bacillota</taxon>
        <taxon>Bacilli</taxon>
        <taxon>Bacillales</taxon>
        <taxon>Bacillaceae</taxon>
        <taxon>Bacillus</taxon>
    </lineage>
</organism>
<feature type="domain" description="Aminoacyl-transfer RNA synthetases class-II family profile" evidence="12">
    <location>
        <begin position="21"/>
        <end position="324"/>
    </location>
</feature>
<evidence type="ECO:0000259" key="12">
    <source>
        <dbReference type="PROSITE" id="PS50862"/>
    </source>
</evidence>
<dbReference type="GO" id="GO:0000105">
    <property type="term" value="P:L-histidine biosynthetic process"/>
    <property type="evidence" value="ECO:0007669"/>
    <property type="project" value="UniProtKB-UniRule"/>
</dbReference>
<protein>
    <recommendedName>
        <fullName evidence="5 10">ATP phosphoribosyltransferase regulatory subunit</fullName>
    </recommendedName>
</protein>
<keyword evidence="7 10" id="KW-0028">Amino-acid biosynthesis</keyword>
<dbReference type="STRING" id="1221996.QY95_00728"/>
<dbReference type="UniPathway" id="UPA00031">
    <property type="reaction ID" value="UER00006"/>
</dbReference>
<dbReference type="SUPFAM" id="SSF55681">
    <property type="entry name" value="Class II aaRS and biotin synthetases"/>
    <property type="match status" value="1"/>
</dbReference>
<keyword evidence="13" id="KW-0328">Glycosyltransferase</keyword>
<accession>A0A0F5I077</accession>
<gene>
    <name evidence="10" type="primary">hisZ</name>
    <name evidence="13" type="ORF">QY95_00728</name>
</gene>
<comment type="function">
    <text evidence="9 10">Required for the first step of histidine biosynthesis. May allow the feedback regulation of ATP phosphoribosyltransferase activity by histidine.</text>
</comment>
<dbReference type="EMBL" id="JWIR02000022">
    <property type="protein sequence ID" value="KKB41409.1"/>
    <property type="molecule type" value="Genomic_DNA"/>
</dbReference>
<keyword evidence="13" id="KW-0808">Transferase</keyword>
<dbReference type="GO" id="GO:0004821">
    <property type="term" value="F:histidine-tRNA ligase activity"/>
    <property type="evidence" value="ECO:0007669"/>
    <property type="project" value="InterPro"/>
</dbReference>
<keyword evidence="6 10" id="KW-0963">Cytoplasm</keyword>
<dbReference type="Gene3D" id="3.40.50.12590">
    <property type="match status" value="1"/>
</dbReference>
<feature type="binding site" evidence="11">
    <location>
        <position position="111"/>
    </location>
    <ligand>
        <name>L-histidine</name>
        <dbReference type="ChEBI" id="CHEBI:57595"/>
    </ligand>
</feature>
<evidence type="ECO:0000256" key="4">
    <source>
        <dbReference type="ARBA" id="ARBA00011496"/>
    </source>
</evidence>
<dbReference type="Proteomes" id="UP000031563">
    <property type="component" value="Unassembled WGS sequence"/>
</dbReference>
<dbReference type="OrthoDB" id="9800814at2"/>
<feature type="binding site" evidence="11">
    <location>
        <begin position="81"/>
        <end position="83"/>
    </location>
    <ligand>
        <name>L-histidine</name>
        <dbReference type="ChEBI" id="CHEBI:57595"/>
    </ligand>
</feature>
<dbReference type="PANTHER" id="PTHR43707">
    <property type="entry name" value="HISTIDYL-TRNA SYNTHETASE"/>
    <property type="match status" value="1"/>
</dbReference>
<dbReference type="GO" id="GO:0006427">
    <property type="term" value="P:histidyl-tRNA aminoacylation"/>
    <property type="evidence" value="ECO:0007669"/>
    <property type="project" value="InterPro"/>
</dbReference>
<evidence type="ECO:0000256" key="2">
    <source>
        <dbReference type="ARBA" id="ARBA00004667"/>
    </source>
</evidence>
<comment type="subunit">
    <text evidence="4 10">Heteromultimer composed of HisG and HisZ subunits.</text>
</comment>
<dbReference type="GO" id="GO:0140096">
    <property type="term" value="F:catalytic activity, acting on a protein"/>
    <property type="evidence" value="ECO:0007669"/>
    <property type="project" value="UniProtKB-ARBA"/>
</dbReference>
<evidence type="ECO:0000256" key="7">
    <source>
        <dbReference type="ARBA" id="ARBA00022605"/>
    </source>
</evidence>
<evidence type="ECO:0000256" key="3">
    <source>
        <dbReference type="ARBA" id="ARBA00005539"/>
    </source>
</evidence>
<dbReference type="CDD" id="cd00773">
    <property type="entry name" value="HisRS-like_core"/>
    <property type="match status" value="1"/>
</dbReference>
<dbReference type="AlphaFoldDB" id="A0A0F5I077"/>
<dbReference type="GO" id="GO:0016757">
    <property type="term" value="F:glycosyltransferase activity"/>
    <property type="evidence" value="ECO:0007669"/>
    <property type="project" value="UniProtKB-KW"/>
</dbReference>
<dbReference type="PROSITE" id="PS50862">
    <property type="entry name" value="AA_TRNA_LIGASE_II"/>
    <property type="match status" value="1"/>
</dbReference>
<dbReference type="NCBIfam" id="NF008941">
    <property type="entry name" value="PRK12292.2-4"/>
    <property type="match status" value="1"/>
</dbReference>
<evidence type="ECO:0000313" key="14">
    <source>
        <dbReference type="Proteomes" id="UP000031563"/>
    </source>
</evidence>
<evidence type="ECO:0000256" key="10">
    <source>
        <dbReference type="HAMAP-Rule" id="MF_00125"/>
    </source>
</evidence>
<comment type="caution">
    <text evidence="13">The sequence shown here is derived from an EMBL/GenBank/DDBJ whole genome shotgun (WGS) entry which is preliminary data.</text>
</comment>
<dbReference type="NCBIfam" id="TIGR00443">
    <property type="entry name" value="hisZ_biosyn_reg"/>
    <property type="match status" value="1"/>
</dbReference>
<dbReference type="HAMAP" id="MF_00125">
    <property type="entry name" value="HisZ"/>
    <property type="match status" value="1"/>
</dbReference>
<dbReference type="GO" id="GO:0005737">
    <property type="term" value="C:cytoplasm"/>
    <property type="evidence" value="ECO:0007669"/>
    <property type="project" value="UniProtKB-SubCell"/>
</dbReference>
<comment type="miscellaneous">
    <text evidence="10">This function is generally fulfilled by the C-terminal part of HisG, which is missing in some bacteria such as this one.</text>
</comment>
<evidence type="ECO:0000313" key="13">
    <source>
        <dbReference type="EMBL" id="KKB41409.1"/>
    </source>
</evidence>
<dbReference type="PIRSF" id="PIRSF001549">
    <property type="entry name" value="His-tRNA_synth"/>
    <property type="match status" value="1"/>
</dbReference>
<evidence type="ECO:0000256" key="11">
    <source>
        <dbReference type="PIRSR" id="PIRSR001549-1"/>
    </source>
</evidence>
<dbReference type="InterPro" id="IPR045864">
    <property type="entry name" value="aa-tRNA-synth_II/BPL/LPL"/>
</dbReference>
<name>A0A0F5I077_BACTR</name>
<evidence type="ECO:0000256" key="1">
    <source>
        <dbReference type="ARBA" id="ARBA00004496"/>
    </source>
</evidence>
<dbReference type="RefSeq" id="WP_039230798.1">
    <property type="nucleotide sequence ID" value="NZ_JWIQ02000045.1"/>
</dbReference>
<sequence length="394" mass="44504">MSKLLMFEKPVGMRDTLPHIYETKRKLKEAVEKEMRSWGYRFIETPALEYYETVGEASAILDRQLFKLLDQAGHTLVLRPDMTAPIARVAASKLLKERVPLRLAYSANVYRAQQREGGRAAEFEQIGVEMIGDQTTSADAELISLLVSVLKKAGLKRFQVSLGHIRFTDELFKQILGTEERAEYLRRFLYEKNYVGYREYVKSLSLSSIDKQRLLRFLDLSGGKECLEKASELIEGQAGREAIEELNSVYERLEEYGVAEYIKFDLPLVSHMSYYTGLLFEVYAEGVGVPVGNGGRYDQLLEKFGRPASATGFGLRVDMLIRALDELAEEEAVHCILFSNERRVEAIQEAAARREKGEAVLLQDVNGVEDVDRFTEAYASVSFFLGKAASGKGN</sequence>
<dbReference type="InterPro" id="IPR004516">
    <property type="entry name" value="HisRS/HisZ"/>
</dbReference>
<feature type="binding site" evidence="11">
    <location>
        <position position="129"/>
    </location>
    <ligand>
        <name>L-histidine</name>
        <dbReference type="ChEBI" id="CHEBI:57595"/>
    </ligand>
</feature>
<evidence type="ECO:0000256" key="8">
    <source>
        <dbReference type="ARBA" id="ARBA00023102"/>
    </source>
</evidence>
<dbReference type="InterPro" id="IPR004517">
    <property type="entry name" value="HisZ"/>
</dbReference>
<feature type="binding site" evidence="11">
    <location>
        <position position="125"/>
    </location>
    <ligand>
        <name>L-histidine</name>
        <dbReference type="ChEBI" id="CHEBI:57595"/>
    </ligand>
</feature>
<comment type="similarity">
    <text evidence="3 10">Belongs to the class-II aminoacyl-tRNA synthetase family. HisZ subfamily.</text>
</comment>
<proteinExistence type="inferred from homology"/>
<evidence type="ECO:0000256" key="6">
    <source>
        <dbReference type="ARBA" id="ARBA00022490"/>
    </source>
</evidence>